<protein>
    <recommendedName>
        <fullName evidence="4">Intersectin-EH binding protein Ibp1</fullName>
    </recommendedName>
</protein>
<feature type="signal peptide" evidence="1">
    <location>
        <begin position="1"/>
        <end position="19"/>
    </location>
</feature>
<reference evidence="2 3" key="1">
    <citation type="submission" date="2015-07" db="EMBL/GenBank/DDBJ databases">
        <title>A draft genome sequence of Mycobacterium wolinskyi.</title>
        <authorList>
            <person name="de Man T.J."/>
            <person name="Perry K.A."/>
            <person name="Coulliette A.D."/>
            <person name="Jensen B."/>
            <person name="Toney N.C."/>
            <person name="Limbago B.M."/>
            <person name="Noble-Wang J."/>
        </authorList>
    </citation>
    <scope>NUCLEOTIDE SEQUENCE [LARGE SCALE GENOMIC DNA]</scope>
    <source>
        <strain evidence="2 3">CDC_01</strain>
    </source>
</reference>
<dbReference type="AlphaFoldDB" id="A0A132PF13"/>
<dbReference type="EMBL" id="LGTW01000023">
    <property type="protein sequence ID" value="KWX20925.1"/>
    <property type="molecule type" value="Genomic_DNA"/>
</dbReference>
<dbReference type="STRING" id="59750.AWC31_10500"/>
<accession>A0A132PF13</accession>
<keyword evidence="3" id="KW-1185">Reference proteome</keyword>
<name>A0A132PF13_9MYCO</name>
<sequence length="83" mass="8079">MANALRRGMLTMVSVAVLAAAPMGVATIATPAVSAACLPGETGVTNGCAPFCLPGKQLDTATGLCLPVPPPPPAPNGNATPLL</sequence>
<feature type="chain" id="PRO_5039295533" description="Intersectin-EH binding protein Ibp1" evidence="1">
    <location>
        <begin position="20"/>
        <end position="83"/>
    </location>
</feature>
<organism evidence="2 3">
    <name type="scientific">Mycolicibacterium wolinskyi</name>
    <dbReference type="NCBI Taxonomy" id="59750"/>
    <lineage>
        <taxon>Bacteria</taxon>
        <taxon>Bacillati</taxon>
        <taxon>Actinomycetota</taxon>
        <taxon>Actinomycetes</taxon>
        <taxon>Mycobacteriales</taxon>
        <taxon>Mycobacteriaceae</taxon>
        <taxon>Mycolicibacterium</taxon>
    </lineage>
</organism>
<comment type="caution">
    <text evidence="2">The sequence shown here is derived from an EMBL/GenBank/DDBJ whole genome shotgun (WGS) entry which is preliminary data.</text>
</comment>
<keyword evidence="1" id="KW-0732">Signal</keyword>
<evidence type="ECO:0000313" key="2">
    <source>
        <dbReference type="EMBL" id="KWX20925.1"/>
    </source>
</evidence>
<dbReference type="PATRIC" id="fig|59750.3.peg.3470"/>
<dbReference type="Proteomes" id="UP000070612">
    <property type="component" value="Unassembled WGS sequence"/>
</dbReference>
<gene>
    <name evidence="2" type="ORF">AFM11_27980</name>
</gene>
<proteinExistence type="predicted"/>
<evidence type="ECO:0000256" key="1">
    <source>
        <dbReference type="SAM" id="SignalP"/>
    </source>
</evidence>
<evidence type="ECO:0000313" key="3">
    <source>
        <dbReference type="Proteomes" id="UP000070612"/>
    </source>
</evidence>
<dbReference type="RefSeq" id="WP_067855785.1">
    <property type="nucleotide sequence ID" value="NZ_JBJZOV010000017.1"/>
</dbReference>
<evidence type="ECO:0008006" key="4">
    <source>
        <dbReference type="Google" id="ProtNLM"/>
    </source>
</evidence>